<sequence>MTVVKQIISSLLRLSGKSNRGNEALMRHLQYTQMSIRPCGSTENLHRVARRTDSLFV</sequence>
<gene>
    <name evidence="1" type="ORF">EXN66_Car003605</name>
</gene>
<keyword evidence="2" id="KW-1185">Reference proteome</keyword>
<accession>A0A6G1PCJ8</accession>
<reference evidence="1 2" key="1">
    <citation type="submission" date="2019-02" db="EMBL/GenBank/DDBJ databases">
        <title>Opniocepnalus argus genome.</title>
        <authorList>
            <person name="Zhou C."/>
            <person name="Xiao S."/>
        </authorList>
    </citation>
    <scope>NUCLEOTIDE SEQUENCE [LARGE SCALE GENOMIC DNA]</scope>
    <source>
        <strain evidence="1">OARG1902GOOAL</strain>
        <tissue evidence="1">Muscle</tissue>
    </source>
</reference>
<dbReference type="EMBL" id="CM015714">
    <property type="protein sequence ID" value="KAF3687933.1"/>
    <property type="molecule type" value="Genomic_DNA"/>
</dbReference>
<organism evidence="1 2">
    <name type="scientific">Channa argus</name>
    <name type="common">Northern snakehead</name>
    <name type="synonym">Ophicephalus argus</name>
    <dbReference type="NCBI Taxonomy" id="215402"/>
    <lineage>
        <taxon>Eukaryota</taxon>
        <taxon>Metazoa</taxon>
        <taxon>Chordata</taxon>
        <taxon>Craniata</taxon>
        <taxon>Vertebrata</taxon>
        <taxon>Euteleostomi</taxon>
        <taxon>Actinopterygii</taxon>
        <taxon>Neopterygii</taxon>
        <taxon>Teleostei</taxon>
        <taxon>Neoteleostei</taxon>
        <taxon>Acanthomorphata</taxon>
        <taxon>Anabantaria</taxon>
        <taxon>Anabantiformes</taxon>
        <taxon>Channoidei</taxon>
        <taxon>Channidae</taxon>
        <taxon>Channa</taxon>
    </lineage>
</organism>
<name>A0A6G1PCJ8_CHAAH</name>
<reference evidence="2" key="2">
    <citation type="submission" date="2019-02" db="EMBL/GenBank/DDBJ databases">
        <title>Opniocepnalus argus Var Kimnra genome.</title>
        <authorList>
            <person name="Zhou C."/>
            <person name="Xiao S."/>
        </authorList>
    </citation>
    <scope>NUCLEOTIDE SEQUENCE [LARGE SCALE GENOMIC DNA]</scope>
</reference>
<dbReference type="Proteomes" id="UP000503349">
    <property type="component" value="Chromosome 3"/>
</dbReference>
<evidence type="ECO:0000313" key="1">
    <source>
        <dbReference type="EMBL" id="KAF3687933.1"/>
    </source>
</evidence>
<proteinExistence type="predicted"/>
<protein>
    <submittedName>
        <fullName evidence="1">Uncharacterized protein</fullName>
    </submittedName>
</protein>
<evidence type="ECO:0000313" key="2">
    <source>
        <dbReference type="Proteomes" id="UP000503349"/>
    </source>
</evidence>
<dbReference type="AlphaFoldDB" id="A0A6G1PCJ8"/>